<feature type="transmembrane region" description="Helical" evidence="9">
    <location>
        <begin position="673"/>
        <end position="691"/>
    </location>
</feature>
<dbReference type="InterPro" id="IPR004648">
    <property type="entry name" value="Oligpept_transpt"/>
</dbReference>
<dbReference type="PANTHER" id="PTHR22601">
    <property type="entry name" value="ISP4 LIKE PROTEIN"/>
    <property type="match status" value="1"/>
</dbReference>
<dbReference type="GO" id="GO:0035673">
    <property type="term" value="F:oligopeptide transmembrane transporter activity"/>
    <property type="evidence" value="ECO:0007669"/>
    <property type="project" value="InterPro"/>
</dbReference>
<evidence type="ECO:0000256" key="9">
    <source>
        <dbReference type="SAM" id="Phobius"/>
    </source>
</evidence>
<feature type="transmembrane region" description="Helical" evidence="9">
    <location>
        <begin position="194"/>
        <end position="214"/>
    </location>
</feature>
<gene>
    <name evidence="10" type="ORF">C6P40_000250</name>
</gene>
<feature type="transmembrane region" description="Helical" evidence="9">
    <location>
        <begin position="519"/>
        <end position="543"/>
    </location>
</feature>
<feature type="transmembrane region" description="Helical" evidence="9">
    <location>
        <begin position="711"/>
        <end position="736"/>
    </location>
</feature>
<feature type="transmembrane region" description="Helical" evidence="9">
    <location>
        <begin position="252"/>
        <end position="270"/>
    </location>
</feature>
<comment type="caution">
    <text evidence="10">The sequence shown here is derived from an EMBL/GenBank/DDBJ whole genome shotgun (WGS) entry which is preliminary data.</text>
</comment>
<feature type="transmembrane region" description="Helical" evidence="9">
    <location>
        <begin position="160"/>
        <end position="182"/>
    </location>
</feature>
<evidence type="ECO:0000256" key="2">
    <source>
        <dbReference type="ARBA" id="ARBA00008807"/>
    </source>
</evidence>
<dbReference type="AlphaFoldDB" id="A0A9P6WL72"/>
<feature type="transmembrane region" description="Helical" evidence="9">
    <location>
        <begin position="334"/>
        <end position="353"/>
    </location>
</feature>
<keyword evidence="4 9" id="KW-0812">Transmembrane</keyword>
<dbReference type="Proteomes" id="UP000697127">
    <property type="component" value="Unassembled WGS sequence"/>
</dbReference>
<keyword evidence="7 9" id="KW-1133">Transmembrane helix</keyword>
<feature type="transmembrane region" description="Helical" evidence="9">
    <location>
        <begin position="94"/>
        <end position="113"/>
    </location>
</feature>
<evidence type="ECO:0000313" key="11">
    <source>
        <dbReference type="Proteomes" id="UP000697127"/>
    </source>
</evidence>
<organism evidence="10 11">
    <name type="scientific">Pichia californica</name>
    <dbReference type="NCBI Taxonomy" id="460514"/>
    <lineage>
        <taxon>Eukaryota</taxon>
        <taxon>Fungi</taxon>
        <taxon>Dikarya</taxon>
        <taxon>Ascomycota</taxon>
        <taxon>Saccharomycotina</taxon>
        <taxon>Pichiomycetes</taxon>
        <taxon>Pichiales</taxon>
        <taxon>Pichiaceae</taxon>
        <taxon>Pichia</taxon>
    </lineage>
</organism>
<protein>
    <recommendedName>
        <fullName evidence="12">Oligopeptide transporter</fullName>
    </recommendedName>
</protein>
<feature type="transmembrane region" description="Helical" evidence="9">
    <location>
        <begin position="604"/>
        <end position="621"/>
    </location>
</feature>
<feature type="transmembrane region" description="Helical" evidence="9">
    <location>
        <begin position="407"/>
        <end position="427"/>
    </location>
</feature>
<evidence type="ECO:0000256" key="8">
    <source>
        <dbReference type="ARBA" id="ARBA00023136"/>
    </source>
</evidence>
<dbReference type="GO" id="GO:0016020">
    <property type="term" value="C:membrane"/>
    <property type="evidence" value="ECO:0007669"/>
    <property type="project" value="UniProtKB-SubCell"/>
</dbReference>
<evidence type="ECO:0000313" key="10">
    <source>
        <dbReference type="EMBL" id="KAG0688991.1"/>
    </source>
</evidence>
<evidence type="ECO:0000256" key="5">
    <source>
        <dbReference type="ARBA" id="ARBA00022856"/>
    </source>
</evidence>
<keyword evidence="8 9" id="KW-0472">Membrane</keyword>
<dbReference type="InterPro" id="IPR004813">
    <property type="entry name" value="OPT"/>
</dbReference>
<keyword evidence="6" id="KW-0653">Protein transport</keyword>
<evidence type="ECO:0000256" key="4">
    <source>
        <dbReference type="ARBA" id="ARBA00022692"/>
    </source>
</evidence>
<feature type="transmembrane region" description="Helical" evidence="9">
    <location>
        <begin position="493"/>
        <end position="512"/>
    </location>
</feature>
<reference evidence="10" key="1">
    <citation type="submission" date="2020-11" db="EMBL/GenBank/DDBJ databases">
        <title>Kefir isolates.</title>
        <authorList>
            <person name="Marcisauskas S."/>
            <person name="Kim Y."/>
            <person name="Blasche S."/>
        </authorList>
    </citation>
    <scope>NUCLEOTIDE SEQUENCE</scope>
    <source>
        <strain evidence="10">Olga-1</strain>
    </source>
</reference>
<evidence type="ECO:0000256" key="7">
    <source>
        <dbReference type="ARBA" id="ARBA00022989"/>
    </source>
</evidence>
<evidence type="ECO:0000256" key="1">
    <source>
        <dbReference type="ARBA" id="ARBA00004141"/>
    </source>
</evidence>
<keyword evidence="11" id="KW-1185">Reference proteome</keyword>
<keyword evidence="5" id="KW-0571">Peptide transport</keyword>
<dbReference type="EMBL" id="PUHW01000108">
    <property type="protein sequence ID" value="KAG0688991.1"/>
    <property type="molecule type" value="Genomic_DNA"/>
</dbReference>
<keyword evidence="3" id="KW-0813">Transport</keyword>
<proteinExistence type="inferred from homology"/>
<evidence type="ECO:0008006" key="12">
    <source>
        <dbReference type="Google" id="ProtNLM"/>
    </source>
</evidence>
<comment type="similarity">
    <text evidence="2">Belongs to the oligopeptide OPT transporter family.</text>
</comment>
<dbReference type="NCBIfam" id="TIGR00728">
    <property type="entry name" value="OPT_sfam"/>
    <property type="match status" value="1"/>
</dbReference>
<sequence>MPIPTVKELVGESEIEAVTSNALSYTNEKIPTSSSISYTNNEKKKDFVELIDSSSSLDEDDIDDPEFKSSKDIVIKIIDSSDDPTLKVWNFRSVFLGVGLAIFGGVLQCIFYFKPQTILVNGIFLMLIAYCLAEAMSNFIPRKGWLKYLNPYPFNKKEHVLITIMASAAANCALAIEVLAVQKLWYKNMVVNKAVAIFITLASQLLGYGLCGLLRNSLLYPTDMFYPNIIAQVSTIHTLHADKTKTKKQLKWFYICFTVMLLYEIVPEWMFPLLIGFSPVCISHAGKNAVISRLFGGTNNNEGLGFFSFCFDWNYISSTANPMVQPPVAIGNNIAGYILCIAVFCGVYYGNVWKAKNFPFMSQDLFYDSSSEGNYLVYNQTLILNAKNALNEEALKVQGIPYMSSTYVVYLIATNLSVASTFTYMYLFHKDKISASFSWVQSLKPMIKQWKKYLKFWVPAEHDQRLDSNGEVPEICDDPHFKSYLKYEDVPHWWYFITLIIAFIVAVVCIYEGNTGLPWWMLVIAIVIAFCLTLVLGGLVAIFGFGGTQMQTVCQLIGAYIKPGYPLANMYFTLFSYNSVSQSFLMLQDLKQAEYLKLPPKDAFIGQVIGTCVGAIFNYIMMESIVENQEEILLSIEGTAVWSGQNVQQYNTQGIAWGALAKYMFSADSTYKMVPISLAIGLFIPIPFYLLHRLRPNWGFDKINVPIMVWYIGWLCVGVNSSIWSFFIVAILSQFYWRRYKPVFFKKYNYIIAAGLTGGVQVAVFILSFAIFGAGGRTYNFPQWWGNYSTTPSGDSANYDLCVFTNDG</sequence>
<feature type="transmembrane region" description="Helical" evidence="9">
    <location>
        <begin position="748"/>
        <end position="772"/>
    </location>
</feature>
<name>A0A9P6WL72_9ASCO</name>
<evidence type="ECO:0000256" key="3">
    <source>
        <dbReference type="ARBA" id="ARBA00022448"/>
    </source>
</evidence>
<feature type="transmembrane region" description="Helical" evidence="9">
    <location>
        <begin position="119"/>
        <end position="140"/>
    </location>
</feature>
<dbReference type="Pfam" id="PF03169">
    <property type="entry name" value="OPT"/>
    <property type="match status" value="1"/>
</dbReference>
<evidence type="ECO:0000256" key="6">
    <source>
        <dbReference type="ARBA" id="ARBA00022927"/>
    </source>
</evidence>
<comment type="subcellular location">
    <subcellularLocation>
        <location evidence="1">Membrane</location>
        <topology evidence="1">Multi-pass membrane protein</topology>
    </subcellularLocation>
</comment>
<dbReference type="GO" id="GO:0015031">
    <property type="term" value="P:protein transport"/>
    <property type="evidence" value="ECO:0007669"/>
    <property type="project" value="UniProtKB-KW"/>
</dbReference>
<accession>A0A9P6WL72</accession>